<dbReference type="Pfam" id="PF00703">
    <property type="entry name" value="Glyco_hydro_2"/>
    <property type="match status" value="1"/>
</dbReference>
<proteinExistence type="inferred from homology"/>
<evidence type="ECO:0000256" key="4">
    <source>
        <dbReference type="ARBA" id="ARBA00011738"/>
    </source>
</evidence>
<evidence type="ECO:0000313" key="17">
    <source>
        <dbReference type="EMBL" id="NER14172.1"/>
    </source>
</evidence>
<dbReference type="FunFam" id="3.20.20.80:FF:000050">
    <property type="entry name" value="Beta-mannosidase B"/>
    <property type="match status" value="1"/>
</dbReference>
<dbReference type="GO" id="GO:0005975">
    <property type="term" value="P:carbohydrate metabolic process"/>
    <property type="evidence" value="ECO:0007669"/>
    <property type="project" value="InterPro"/>
</dbReference>
<dbReference type="Gene3D" id="2.60.40.10">
    <property type="entry name" value="Immunoglobulins"/>
    <property type="match status" value="3"/>
</dbReference>
<dbReference type="InterPro" id="IPR008979">
    <property type="entry name" value="Galactose-bd-like_sf"/>
</dbReference>
<sequence length="831" mass="96924">MIYRFAFLLFAGLCFLGCKKQDKTVSITDIHDSWQFKETAAKDWNTASIPATVHSNLLENQMIDDPFVGDNEFKLQWISEKDWEYKTTFEADASLRSKKHIELHFDGLDTYASVYLNDSLILEADNAFRRWKKDVKKILRDKNSLRIVFKNATEIEEVEKAKLYYELPEGNRVFSRKPQFHYGWDWGPKFITSGISGPVQLKAWDDLKVEDIFIRQEKMDNERALLTAEIELTADESKTVTVEVKVNGDAVSSHEMQLRKGRSDYRIPFEIEDPQWWWTHNLGDPYLYDIQVNIFDSRALYASKTIRKGLRTIELVTQEEEGKKAFYFKLNGVPVFMKGANYIPQNSFQDRVKKEDYERLLSDAVKSNMNMLRVWGGGIYEKDIFYDLCDEKGILLWQDFMFACAMYPGDEAFLQNVKEEAIDNIKRLRNHSSIALWCGNNENSEGWARWGWQAGKSEEQKERIWGHYQAVFNGILPEQVKRLTDDIPYWESSPKYGRGDERYISEGDAHDWWVWHDAYPFEHFEENVPRFMSEFGFQGFPSYKAIKYVTQSDSIDISGKNFVSHQKHSRGFQLIREYMERDFPVPDTDEDYVYVSQLLQAYGIGKGIEAQRRAMPYCMGSLYWQLNDCWPVVSWSGIDGLGEWKALQYTAKHAFEDLLLSSRLQQDTLEINLVNDALSGLKGDLKLSLIDFEGKELWKTEMPAEVGANESKLVYRFPLSVIGTDRKEVALKVDFNGKERVFYFVKPKELGLKRGKIERQIQKKESGYEIVLTSDTLQKDVFLYTDTEGHFEDNFFDLLPGTEKRIQFSTQADLNEKDLHLKTLNKIIDSQ</sequence>
<keyword evidence="6" id="KW-0964">Secreted</keyword>
<dbReference type="Pfam" id="PF17786">
    <property type="entry name" value="Mannosidase_ig"/>
    <property type="match status" value="1"/>
</dbReference>
<keyword evidence="7 17" id="KW-0378">Hydrolase</keyword>
<evidence type="ECO:0000256" key="6">
    <source>
        <dbReference type="ARBA" id="ARBA00022525"/>
    </source>
</evidence>
<dbReference type="RefSeq" id="WP_163607431.1">
    <property type="nucleotide sequence ID" value="NZ_JAABOO010000002.1"/>
</dbReference>
<keyword evidence="9" id="KW-0326">Glycosidase</keyword>
<dbReference type="Proteomes" id="UP000468581">
    <property type="component" value="Unassembled WGS sequence"/>
</dbReference>
<dbReference type="PANTHER" id="PTHR43730:SF1">
    <property type="entry name" value="BETA-MANNOSIDASE"/>
    <property type="match status" value="1"/>
</dbReference>
<evidence type="ECO:0000259" key="14">
    <source>
        <dbReference type="Pfam" id="PF17753"/>
    </source>
</evidence>
<reference evidence="17 18" key="1">
    <citation type="submission" date="2020-01" db="EMBL/GenBank/DDBJ databases">
        <title>Leptobacterium flavescens.</title>
        <authorList>
            <person name="Wang G."/>
        </authorList>
    </citation>
    <scope>NUCLEOTIDE SEQUENCE [LARGE SCALE GENOMIC DNA]</scope>
    <source>
        <strain evidence="17 18">KCTC 22160</strain>
    </source>
</reference>
<feature type="domain" description="Mannosidase Ig/CBM-like" evidence="15">
    <location>
        <begin position="668"/>
        <end position="749"/>
    </location>
</feature>
<dbReference type="InterPro" id="IPR036156">
    <property type="entry name" value="Beta-gal/glucu_dom_sf"/>
</dbReference>
<feature type="domain" description="Glycoside hydrolase family 2 immunoglobulin-like beta-sandwich" evidence="13">
    <location>
        <begin position="208"/>
        <end position="310"/>
    </location>
</feature>
<accession>A0A6P0UNU9</accession>
<dbReference type="Gene3D" id="3.20.20.80">
    <property type="entry name" value="Glycosidases"/>
    <property type="match status" value="1"/>
</dbReference>
<keyword evidence="8" id="KW-0325">Glycoprotein</keyword>
<name>A0A6P0UNU9_9FLAO</name>
<comment type="caution">
    <text evidence="17">The sequence shown here is derived from an EMBL/GenBank/DDBJ whole genome shotgun (WGS) entry which is preliminary data.</text>
</comment>
<comment type="subcellular location">
    <subcellularLocation>
        <location evidence="2">Secreted</location>
    </subcellularLocation>
</comment>
<dbReference type="GO" id="GO:0006516">
    <property type="term" value="P:glycoprotein catabolic process"/>
    <property type="evidence" value="ECO:0007669"/>
    <property type="project" value="TreeGrafter"/>
</dbReference>
<evidence type="ECO:0000256" key="12">
    <source>
        <dbReference type="ARBA" id="ARBA00041614"/>
    </source>
</evidence>
<evidence type="ECO:0000256" key="3">
    <source>
        <dbReference type="ARBA" id="ARBA00004740"/>
    </source>
</evidence>
<comment type="subunit">
    <text evidence="4">Homodimer.</text>
</comment>
<evidence type="ECO:0000313" key="18">
    <source>
        <dbReference type="Proteomes" id="UP000468581"/>
    </source>
</evidence>
<evidence type="ECO:0000256" key="9">
    <source>
        <dbReference type="ARBA" id="ARBA00023295"/>
    </source>
</evidence>
<feature type="domain" description="Beta-mannosidase Ig-fold" evidence="14">
    <location>
        <begin position="753"/>
        <end position="825"/>
    </location>
</feature>
<dbReference type="Pfam" id="PF22666">
    <property type="entry name" value="Glyco_hydro_2_N2"/>
    <property type="match status" value="1"/>
</dbReference>
<evidence type="ECO:0000256" key="2">
    <source>
        <dbReference type="ARBA" id="ARBA00004613"/>
    </source>
</evidence>
<evidence type="ECO:0000256" key="7">
    <source>
        <dbReference type="ARBA" id="ARBA00022801"/>
    </source>
</evidence>
<dbReference type="PANTHER" id="PTHR43730">
    <property type="entry name" value="BETA-MANNOSIDASE"/>
    <property type="match status" value="1"/>
</dbReference>
<dbReference type="GO" id="GO:0004567">
    <property type="term" value="F:beta-mannosidase activity"/>
    <property type="evidence" value="ECO:0007669"/>
    <property type="project" value="UniProtKB-EC"/>
</dbReference>
<dbReference type="InterPro" id="IPR050887">
    <property type="entry name" value="Beta-mannosidase_GH2"/>
</dbReference>
<protein>
    <recommendedName>
        <fullName evidence="11">Beta-mannosidase B</fullName>
        <ecNumber evidence="5">3.2.1.25</ecNumber>
    </recommendedName>
    <alternativeName>
        <fullName evidence="12">Mannanase B</fullName>
    </alternativeName>
</protein>
<dbReference type="InterPro" id="IPR006102">
    <property type="entry name" value="Ig-like_GH2"/>
</dbReference>
<evidence type="ECO:0000256" key="10">
    <source>
        <dbReference type="ARBA" id="ARBA00038429"/>
    </source>
</evidence>
<dbReference type="GO" id="GO:0005576">
    <property type="term" value="C:extracellular region"/>
    <property type="evidence" value="ECO:0007669"/>
    <property type="project" value="UniProtKB-SubCell"/>
</dbReference>
<comment type="pathway">
    <text evidence="3">Glycan metabolism; N-glycan degradation.</text>
</comment>
<organism evidence="17 18">
    <name type="scientific">Leptobacterium flavescens</name>
    <dbReference type="NCBI Taxonomy" id="472055"/>
    <lineage>
        <taxon>Bacteria</taxon>
        <taxon>Pseudomonadati</taxon>
        <taxon>Bacteroidota</taxon>
        <taxon>Flavobacteriia</taxon>
        <taxon>Flavobacteriales</taxon>
        <taxon>Flavobacteriaceae</taxon>
        <taxon>Leptobacterium</taxon>
    </lineage>
</organism>
<gene>
    <name evidence="17" type="ORF">GWK08_12020</name>
</gene>
<dbReference type="InterPro" id="IPR041625">
    <property type="entry name" value="Beta-mannosidase_Ig"/>
</dbReference>
<dbReference type="EMBL" id="JAABOO010000002">
    <property type="protein sequence ID" value="NER14172.1"/>
    <property type="molecule type" value="Genomic_DNA"/>
</dbReference>
<evidence type="ECO:0000256" key="11">
    <source>
        <dbReference type="ARBA" id="ARBA00041069"/>
    </source>
</evidence>
<dbReference type="AlphaFoldDB" id="A0A6P0UNU9"/>
<dbReference type="InterPro" id="IPR017853">
    <property type="entry name" value="GH"/>
</dbReference>
<dbReference type="EC" id="3.2.1.25" evidence="5"/>
<dbReference type="SUPFAM" id="SSF51445">
    <property type="entry name" value="(Trans)glycosidases"/>
    <property type="match status" value="1"/>
</dbReference>
<feature type="domain" description="Beta-mannosidase-like galactose-binding" evidence="16">
    <location>
        <begin position="34"/>
        <end position="195"/>
    </location>
</feature>
<dbReference type="Gene3D" id="2.60.120.260">
    <property type="entry name" value="Galactose-binding domain-like"/>
    <property type="match status" value="1"/>
</dbReference>
<keyword evidence="18" id="KW-1185">Reference proteome</keyword>
<dbReference type="InterPro" id="IPR041447">
    <property type="entry name" value="Mannosidase_ig"/>
</dbReference>
<dbReference type="InterPro" id="IPR054593">
    <property type="entry name" value="Beta-mannosidase-like_N2"/>
</dbReference>
<evidence type="ECO:0000259" key="16">
    <source>
        <dbReference type="Pfam" id="PF22666"/>
    </source>
</evidence>
<comment type="similarity">
    <text evidence="10">Belongs to the glycosyl hydrolase 2 family. Beta-mannosidase B subfamily.</text>
</comment>
<evidence type="ECO:0000256" key="1">
    <source>
        <dbReference type="ARBA" id="ARBA00000829"/>
    </source>
</evidence>
<dbReference type="SUPFAM" id="SSF49785">
    <property type="entry name" value="Galactose-binding domain-like"/>
    <property type="match status" value="1"/>
</dbReference>
<evidence type="ECO:0000259" key="15">
    <source>
        <dbReference type="Pfam" id="PF17786"/>
    </source>
</evidence>
<dbReference type="InterPro" id="IPR013783">
    <property type="entry name" value="Ig-like_fold"/>
</dbReference>
<dbReference type="SUPFAM" id="SSF49303">
    <property type="entry name" value="beta-Galactosidase/glucuronidase domain"/>
    <property type="match status" value="3"/>
</dbReference>
<comment type="catalytic activity">
    <reaction evidence="1">
        <text>Hydrolysis of terminal, non-reducing beta-D-mannose residues in beta-D-mannosides.</text>
        <dbReference type="EC" id="3.2.1.25"/>
    </reaction>
</comment>
<evidence type="ECO:0000256" key="8">
    <source>
        <dbReference type="ARBA" id="ARBA00023180"/>
    </source>
</evidence>
<dbReference type="Pfam" id="PF17753">
    <property type="entry name" value="Ig_mannosidase"/>
    <property type="match status" value="1"/>
</dbReference>
<evidence type="ECO:0000256" key="5">
    <source>
        <dbReference type="ARBA" id="ARBA00012754"/>
    </source>
</evidence>
<evidence type="ECO:0000259" key="13">
    <source>
        <dbReference type="Pfam" id="PF00703"/>
    </source>
</evidence>